<protein>
    <recommendedName>
        <fullName evidence="4">COP9 signalosome complex subunit 4</fullName>
    </recommendedName>
</protein>
<dbReference type="InterPro" id="IPR000717">
    <property type="entry name" value="PCI_dom"/>
</dbReference>
<dbReference type="PANTHER" id="PTHR10855:SF2">
    <property type="entry name" value="COP9 SIGNALOSOME COMPLEX SUBUNIT 4"/>
    <property type="match status" value="1"/>
</dbReference>
<dbReference type="PANTHER" id="PTHR10855">
    <property type="entry name" value="26S PROTEASOME NON-ATPASE REGULATORY SUBUNIT 12/COP9 SIGNALOSOME COMPLEX SUBUNIT 4"/>
    <property type="match status" value="1"/>
</dbReference>
<dbReference type="GO" id="GO:0008180">
    <property type="term" value="C:COP9 signalosome"/>
    <property type="evidence" value="ECO:0007669"/>
    <property type="project" value="UniProtKB-KW"/>
</dbReference>
<organism evidence="9 10">
    <name type="scientific">Panagrellus redivivus</name>
    <name type="common">Microworm</name>
    <dbReference type="NCBI Taxonomy" id="6233"/>
    <lineage>
        <taxon>Eukaryota</taxon>
        <taxon>Metazoa</taxon>
        <taxon>Ecdysozoa</taxon>
        <taxon>Nematoda</taxon>
        <taxon>Chromadorea</taxon>
        <taxon>Rhabditida</taxon>
        <taxon>Tylenchina</taxon>
        <taxon>Panagrolaimomorpha</taxon>
        <taxon>Panagrolaimoidea</taxon>
        <taxon>Panagrolaimidae</taxon>
        <taxon>Panagrellus</taxon>
    </lineage>
</organism>
<dbReference type="GO" id="GO:0005829">
    <property type="term" value="C:cytosol"/>
    <property type="evidence" value="ECO:0007669"/>
    <property type="project" value="TreeGrafter"/>
</dbReference>
<evidence type="ECO:0000256" key="5">
    <source>
        <dbReference type="ARBA" id="ARBA00022490"/>
    </source>
</evidence>
<keyword evidence="9" id="KW-1185">Reference proteome</keyword>
<keyword evidence="5" id="KW-0963">Cytoplasm</keyword>
<keyword evidence="7" id="KW-0539">Nucleus</keyword>
<evidence type="ECO:0000256" key="6">
    <source>
        <dbReference type="ARBA" id="ARBA00022790"/>
    </source>
</evidence>
<evidence type="ECO:0000256" key="3">
    <source>
        <dbReference type="ARBA" id="ARBA00010417"/>
    </source>
</evidence>
<keyword evidence="6" id="KW-0736">Signalosome</keyword>
<evidence type="ECO:0000256" key="1">
    <source>
        <dbReference type="ARBA" id="ARBA00004123"/>
    </source>
</evidence>
<dbReference type="SMART" id="SM00088">
    <property type="entry name" value="PINT"/>
    <property type="match status" value="1"/>
</dbReference>
<dbReference type="SUPFAM" id="SSF46785">
    <property type="entry name" value="Winged helix' DNA-binding domain"/>
    <property type="match status" value="1"/>
</dbReference>
<evidence type="ECO:0000256" key="7">
    <source>
        <dbReference type="ARBA" id="ARBA00023242"/>
    </source>
</evidence>
<dbReference type="AlphaFoldDB" id="A0A7E4VXL8"/>
<reference evidence="10" key="2">
    <citation type="submission" date="2020-10" db="UniProtKB">
        <authorList>
            <consortium name="WormBaseParasite"/>
        </authorList>
    </citation>
    <scope>IDENTIFICATION</scope>
</reference>
<evidence type="ECO:0000256" key="4">
    <source>
        <dbReference type="ARBA" id="ARBA00014881"/>
    </source>
</evidence>
<dbReference type="InterPro" id="IPR040134">
    <property type="entry name" value="PSMD12/CSN4"/>
</dbReference>
<dbReference type="Gene3D" id="1.10.10.10">
    <property type="entry name" value="Winged helix-like DNA-binding domain superfamily/Winged helix DNA-binding domain"/>
    <property type="match status" value="1"/>
</dbReference>
<proteinExistence type="inferred from homology"/>
<dbReference type="InterPro" id="IPR036390">
    <property type="entry name" value="WH_DNA-bd_sf"/>
</dbReference>
<dbReference type="Pfam" id="PF01399">
    <property type="entry name" value="PCI"/>
    <property type="match status" value="1"/>
</dbReference>
<name>A0A7E4VXL8_PANRE</name>
<comment type="subcellular location">
    <subcellularLocation>
        <location evidence="2">Cytoplasm</location>
    </subcellularLocation>
    <subcellularLocation>
        <location evidence="1">Nucleus</location>
    </subcellularLocation>
</comment>
<evidence type="ECO:0000256" key="2">
    <source>
        <dbReference type="ARBA" id="ARBA00004496"/>
    </source>
</evidence>
<evidence type="ECO:0000259" key="8">
    <source>
        <dbReference type="PROSITE" id="PS50250"/>
    </source>
</evidence>
<dbReference type="Pfam" id="PF22241">
    <property type="entry name" value="PSMD12-CSN4_N"/>
    <property type="match status" value="1"/>
</dbReference>
<accession>A0A7E4VXL8</accession>
<comment type="similarity">
    <text evidence="3">Belongs to the CSN4 family.</text>
</comment>
<dbReference type="Proteomes" id="UP000492821">
    <property type="component" value="Unassembled WGS sequence"/>
</dbReference>
<reference evidence="9" key="1">
    <citation type="journal article" date="2013" name="Genetics">
        <title>The draft genome and transcriptome of Panagrellus redivivus are shaped by the harsh demands of a free-living lifestyle.</title>
        <authorList>
            <person name="Srinivasan J."/>
            <person name="Dillman A.R."/>
            <person name="Macchietto M.G."/>
            <person name="Heikkinen L."/>
            <person name="Lakso M."/>
            <person name="Fracchia K.M."/>
            <person name="Antoshechkin I."/>
            <person name="Mortazavi A."/>
            <person name="Wong G."/>
            <person name="Sternberg P.W."/>
        </authorList>
    </citation>
    <scope>NUCLEOTIDE SEQUENCE [LARGE SCALE GENOMIC DNA]</scope>
    <source>
        <strain evidence="9">MT8872</strain>
    </source>
</reference>
<dbReference type="InterPro" id="IPR054559">
    <property type="entry name" value="PSMD12-CSN4-like_N"/>
</dbReference>
<dbReference type="PROSITE" id="PS50250">
    <property type="entry name" value="PCI"/>
    <property type="match status" value="1"/>
</dbReference>
<evidence type="ECO:0000313" key="9">
    <source>
        <dbReference type="Proteomes" id="UP000492821"/>
    </source>
</evidence>
<dbReference type="InterPro" id="IPR036388">
    <property type="entry name" value="WH-like_DNA-bd_sf"/>
</dbReference>
<sequence length="398" mass="45004">MTDTLVARATTLSQRNATCDEVVQLSNEIVSLCHDQGSVETAMAAVKAIVLQDNAGLVQRQIFSDIADGLKPPIPLETIKYVANGILNLLLSRAIAYDDVIRKLRMLLSESFEEEGEFGKAADVLLSTVSETSQKSYPNRAQMLLRLANLCLKSNKLEDADQVVNRISLIQHELDSESLARFNYFAGLLADRRARFIDAATRFYPLSTNVYLTPTERREVLKKAMICVVLSPDTPMRQRILPAIVGDDRCRSIEGFALIEKMFMSRLITQSDIDTFETLLEPHHRVGGKDPVSKFVVEHNIVALSKLFRNISFTKLQTLLNKPFNEIQRTIAEMVIQKRLKCKIDQATNTVSFNPYNHNLLFDHFFRNACQGANTIHDQIIKKYPEWVAKNFTEAPQV</sequence>
<dbReference type="WBParaSite" id="Pan_g443.t1">
    <property type="protein sequence ID" value="Pan_g443.t1"/>
    <property type="gene ID" value="Pan_g443"/>
</dbReference>
<evidence type="ECO:0000313" key="10">
    <source>
        <dbReference type="WBParaSite" id="Pan_g443.t1"/>
    </source>
</evidence>
<feature type="domain" description="PCI" evidence="8">
    <location>
        <begin position="192"/>
        <end position="358"/>
    </location>
</feature>